<evidence type="ECO:0000259" key="9">
    <source>
        <dbReference type="PROSITE" id="PS51085"/>
    </source>
</evidence>
<evidence type="ECO:0000256" key="6">
    <source>
        <dbReference type="ARBA" id="ARBA00023002"/>
    </source>
</evidence>
<gene>
    <name evidence="11" type="ORF">IPP15_09280</name>
</gene>
<dbReference type="PROSITE" id="PS51384">
    <property type="entry name" value="FAD_FR"/>
    <property type="match status" value="1"/>
</dbReference>
<dbReference type="GO" id="GO:0050660">
    <property type="term" value="F:flavin adenine dinucleotide binding"/>
    <property type="evidence" value="ECO:0007669"/>
    <property type="project" value="TreeGrafter"/>
</dbReference>
<comment type="caution">
    <text evidence="11">The sequence shown here is derived from an EMBL/GenBank/DDBJ whole genome shotgun (WGS) entry which is preliminary data.</text>
</comment>
<dbReference type="EMBL" id="JADKGY010000006">
    <property type="protein sequence ID" value="MBK9982604.1"/>
    <property type="molecule type" value="Genomic_DNA"/>
</dbReference>
<dbReference type="InterPro" id="IPR012675">
    <property type="entry name" value="Beta-grasp_dom_sf"/>
</dbReference>
<dbReference type="Pfam" id="PF00970">
    <property type="entry name" value="FAD_binding_6"/>
    <property type="match status" value="1"/>
</dbReference>
<feature type="domain" description="2Fe-2S ferredoxin-type" evidence="9">
    <location>
        <begin position="280"/>
        <end position="368"/>
    </location>
</feature>
<dbReference type="InterPro" id="IPR006058">
    <property type="entry name" value="2Fe2S_fd_BS"/>
</dbReference>
<dbReference type="PRINTS" id="PR00406">
    <property type="entry name" value="CYTB5RDTASE"/>
</dbReference>
<evidence type="ECO:0000256" key="5">
    <source>
        <dbReference type="ARBA" id="ARBA00022827"/>
    </source>
</evidence>
<keyword evidence="4" id="KW-0479">Metal-binding</keyword>
<dbReference type="PANTHER" id="PTHR47354">
    <property type="entry name" value="NADH OXIDOREDUCTASE HCR"/>
    <property type="match status" value="1"/>
</dbReference>
<keyword evidence="6" id="KW-0560">Oxidoreductase</keyword>
<dbReference type="CDD" id="cd00207">
    <property type="entry name" value="fer2"/>
    <property type="match status" value="1"/>
</dbReference>
<dbReference type="InterPro" id="IPR036010">
    <property type="entry name" value="2Fe-2S_ferredoxin-like_sf"/>
</dbReference>
<evidence type="ECO:0000313" key="11">
    <source>
        <dbReference type="EMBL" id="MBK9982604.1"/>
    </source>
</evidence>
<dbReference type="CDD" id="cd06214">
    <property type="entry name" value="PA_degradation_oxidoreductase_like"/>
    <property type="match status" value="1"/>
</dbReference>
<accession>A0A9D7SUW6</accession>
<organism evidence="11 12">
    <name type="scientific">Candidatus Opimibacter skivensis</name>
    <dbReference type="NCBI Taxonomy" id="2982028"/>
    <lineage>
        <taxon>Bacteria</taxon>
        <taxon>Pseudomonadati</taxon>
        <taxon>Bacteroidota</taxon>
        <taxon>Saprospiria</taxon>
        <taxon>Saprospirales</taxon>
        <taxon>Saprospiraceae</taxon>
        <taxon>Candidatus Opimibacter</taxon>
    </lineage>
</organism>
<evidence type="ECO:0000256" key="1">
    <source>
        <dbReference type="ARBA" id="ARBA00001974"/>
    </source>
</evidence>
<dbReference type="Gene3D" id="2.40.30.10">
    <property type="entry name" value="Translation factors"/>
    <property type="match status" value="1"/>
</dbReference>
<reference evidence="11 12" key="1">
    <citation type="submission" date="2020-10" db="EMBL/GenBank/DDBJ databases">
        <title>Connecting structure to function with the recovery of over 1000 high-quality activated sludge metagenome-assembled genomes encoding full-length rRNA genes using long-read sequencing.</title>
        <authorList>
            <person name="Singleton C.M."/>
            <person name="Petriglieri F."/>
            <person name="Kristensen J.M."/>
            <person name="Kirkegaard R.H."/>
            <person name="Michaelsen T.Y."/>
            <person name="Andersen M.H."/>
            <person name="Karst S.M."/>
            <person name="Dueholm M.S."/>
            <person name="Nielsen P.H."/>
            <person name="Albertsen M."/>
        </authorList>
    </citation>
    <scope>NUCLEOTIDE SEQUENCE [LARGE SCALE GENOMIC DNA]</scope>
    <source>
        <strain evidence="11">Ribe_18-Q3-R11-54_MAXAC.273</strain>
    </source>
</reference>
<dbReference type="Gene3D" id="3.40.50.80">
    <property type="entry name" value="Nucleotide-binding domain of ferredoxin-NADP reductase (FNR) module"/>
    <property type="match status" value="1"/>
</dbReference>
<dbReference type="Pfam" id="PF00111">
    <property type="entry name" value="Fer2"/>
    <property type="match status" value="1"/>
</dbReference>
<evidence type="ECO:0000256" key="4">
    <source>
        <dbReference type="ARBA" id="ARBA00022723"/>
    </source>
</evidence>
<dbReference type="InterPro" id="IPR039261">
    <property type="entry name" value="FNR_nucleotide-bd"/>
</dbReference>
<keyword evidence="7" id="KW-0408">Iron</keyword>
<keyword evidence="8" id="KW-0411">Iron-sulfur</keyword>
<name>A0A9D7SUW6_9BACT</name>
<dbReference type="Gene3D" id="3.10.20.30">
    <property type="match status" value="1"/>
</dbReference>
<dbReference type="InterPro" id="IPR001709">
    <property type="entry name" value="Flavoprot_Pyr_Nucl_cyt_Rdtase"/>
</dbReference>
<evidence type="ECO:0000256" key="8">
    <source>
        <dbReference type="ARBA" id="ARBA00023014"/>
    </source>
</evidence>
<dbReference type="PRINTS" id="PR00371">
    <property type="entry name" value="FPNCR"/>
</dbReference>
<dbReference type="GO" id="GO:0051537">
    <property type="term" value="F:2 iron, 2 sulfur cluster binding"/>
    <property type="evidence" value="ECO:0007669"/>
    <property type="project" value="UniProtKB-KW"/>
</dbReference>
<proteinExistence type="predicted"/>
<dbReference type="GO" id="GO:0016491">
    <property type="term" value="F:oxidoreductase activity"/>
    <property type="evidence" value="ECO:0007669"/>
    <property type="project" value="UniProtKB-KW"/>
</dbReference>
<dbReference type="GO" id="GO:0046872">
    <property type="term" value="F:metal ion binding"/>
    <property type="evidence" value="ECO:0007669"/>
    <property type="project" value="UniProtKB-KW"/>
</dbReference>
<dbReference type="InterPro" id="IPR001041">
    <property type="entry name" value="2Fe-2S_ferredoxin-type"/>
</dbReference>
<evidence type="ECO:0000313" key="12">
    <source>
        <dbReference type="Proteomes" id="UP000808337"/>
    </source>
</evidence>
<dbReference type="Pfam" id="PF00175">
    <property type="entry name" value="NAD_binding_1"/>
    <property type="match status" value="1"/>
</dbReference>
<evidence type="ECO:0000256" key="7">
    <source>
        <dbReference type="ARBA" id="ARBA00023004"/>
    </source>
</evidence>
<dbReference type="AlphaFoldDB" id="A0A9D7SUW6"/>
<dbReference type="InterPro" id="IPR017938">
    <property type="entry name" value="Riboflavin_synthase-like_b-brl"/>
</dbReference>
<dbReference type="InterPro" id="IPR001433">
    <property type="entry name" value="OxRdtase_FAD/NAD-bd"/>
</dbReference>
<keyword evidence="5" id="KW-0274">FAD</keyword>
<feature type="domain" description="FAD-binding FR-type" evidence="10">
    <location>
        <begin position="3"/>
        <end position="107"/>
    </location>
</feature>
<evidence type="ECO:0000256" key="3">
    <source>
        <dbReference type="ARBA" id="ARBA00022714"/>
    </source>
</evidence>
<dbReference type="PROSITE" id="PS51085">
    <property type="entry name" value="2FE2S_FER_2"/>
    <property type="match status" value="1"/>
</dbReference>
<dbReference type="Proteomes" id="UP000808337">
    <property type="component" value="Unassembled WGS sequence"/>
</dbReference>
<sequence>MTGEFITVVVKEVRQETNEAVSILFDYPPDQRDKFNYTSGQYVTLRWKDGAKETRRSYSISSVPADPYIAITVKEVSGGKISPLLCHKIKAGDTLEMMHPEGRFTGNFGPENKRNIYLIGAGSGITPLISIARTVLEQEPRSTVILLYGSRNESQIIFRDELDRIAAQHAGQFFVYHTLSKSGTSGLKALFGKKKPEWTGLKGRISAEHIKDLIKKHPVGKKNDLFFLCGPGDLIVMTELTLKTYDIDPDAIKREFFTPASEEVLEKAHLIHSHDHAHSSIVTVHLRGKTIEAHVKDKTILDTLLDMGYDAPYSCHSGACATCMAKIIHGQVEMDACFALSDKEVANGFILSCQSHPLTPTVEITYDE</sequence>
<dbReference type="PROSITE" id="PS00197">
    <property type="entry name" value="2FE2S_FER_1"/>
    <property type="match status" value="1"/>
</dbReference>
<dbReference type="SUPFAM" id="SSF52343">
    <property type="entry name" value="Ferredoxin reductase-like, C-terminal NADP-linked domain"/>
    <property type="match status" value="1"/>
</dbReference>
<comment type="cofactor">
    <cofactor evidence="1">
        <name>FAD</name>
        <dbReference type="ChEBI" id="CHEBI:57692"/>
    </cofactor>
</comment>
<dbReference type="SUPFAM" id="SSF63380">
    <property type="entry name" value="Riboflavin synthase domain-like"/>
    <property type="match status" value="1"/>
</dbReference>
<dbReference type="SUPFAM" id="SSF54292">
    <property type="entry name" value="2Fe-2S ferredoxin-like"/>
    <property type="match status" value="1"/>
</dbReference>
<evidence type="ECO:0000256" key="2">
    <source>
        <dbReference type="ARBA" id="ARBA00022630"/>
    </source>
</evidence>
<dbReference type="InterPro" id="IPR008333">
    <property type="entry name" value="Cbr1-like_FAD-bd_dom"/>
</dbReference>
<keyword evidence="3" id="KW-0001">2Fe-2S</keyword>
<evidence type="ECO:0000259" key="10">
    <source>
        <dbReference type="PROSITE" id="PS51384"/>
    </source>
</evidence>
<keyword evidence="2" id="KW-0285">Flavoprotein</keyword>
<dbReference type="PANTHER" id="PTHR47354:SF8">
    <property type="entry name" value="1,2-PHENYLACETYL-COA EPOXIDASE, SUBUNIT E"/>
    <property type="match status" value="1"/>
</dbReference>
<dbReference type="InterPro" id="IPR050415">
    <property type="entry name" value="MRET"/>
</dbReference>
<protein>
    <submittedName>
        <fullName evidence="11">Ferredoxin--NADP reductase</fullName>
    </submittedName>
</protein>
<dbReference type="InterPro" id="IPR017927">
    <property type="entry name" value="FAD-bd_FR_type"/>
</dbReference>